<dbReference type="SMART" id="SM00387">
    <property type="entry name" value="HATPase_c"/>
    <property type="match status" value="1"/>
</dbReference>
<keyword evidence="4 14" id="KW-0997">Cell inner membrane</keyword>
<dbReference type="EC" id="2.7.13.3" evidence="14"/>
<dbReference type="EMBL" id="AP022345">
    <property type="protein sequence ID" value="BBU69060.1"/>
    <property type="molecule type" value="Genomic_DNA"/>
</dbReference>
<dbReference type="NCBIfam" id="TIGR01386">
    <property type="entry name" value="cztS_silS_copS"/>
    <property type="match status" value="1"/>
</dbReference>
<name>A0A679I4U9_9RHOO</name>
<dbReference type="InterPro" id="IPR050428">
    <property type="entry name" value="TCS_sensor_his_kinase"/>
</dbReference>
<evidence type="ECO:0000256" key="11">
    <source>
        <dbReference type="ARBA" id="ARBA00022989"/>
    </source>
</evidence>
<comment type="catalytic activity">
    <reaction evidence="1 14">
        <text>ATP + protein L-histidine = ADP + protein N-phospho-L-histidine.</text>
        <dbReference type="EC" id="2.7.13.3"/>
    </reaction>
</comment>
<dbReference type="Pfam" id="PF02518">
    <property type="entry name" value="HATPase_c"/>
    <property type="match status" value="1"/>
</dbReference>
<dbReference type="SUPFAM" id="SSF55874">
    <property type="entry name" value="ATPase domain of HSP90 chaperone/DNA topoisomerase II/histidine kinase"/>
    <property type="match status" value="1"/>
</dbReference>
<evidence type="ECO:0000256" key="9">
    <source>
        <dbReference type="ARBA" id="ARBA00022777"/>
    </source>
</evidence>
<dbReference type="Gene3D" id="3.30.565.10">
    <property type="entry name" value="Histidine kinase-like ATPase, C-terminal domain"/>
    <property type="match status" value="1"/>
</dbReference>
<keyword evidence="13 14" id="KW-0472">Membrane</keyword>
<dbReference type="PROSITE" id="PS50885">
    <property type="entry name" value="HAMP"/>
    <property type="match status" value="1"/>
</dbReference>
<evidence type="ECO:0000313" key="16">
    <source>
        <dbReference type="Proteomes" id="UP000463961"/>
    </source>
</evidence>
<dbReference type="SMART" id="SM00388">
    <property type="entry name" value="HisKA"/>
    <property type="match status" value="1"/>
</dbReference>
<dbReference type="InterPro" id="IPR048590">
    <property type="entry name" value="CusS-like_sensor"/>
</dbReference>
<dbReference type="Gene3D" id="1.10.287.130">
    <property type="match status" value="1"/>
</dbReference>
<keyword evidence="5" id="KW-0597">Phosphoprotein</keyword>
<comment type="subcellular location">
    <subcellularLocation>
        <location evidence="2">Cell inner membrane</location>
        <topology evidence="2">Multi-pass membrane protein</topology>
    </subcellularLocation>
</comment>
<dbReference type="InterPro" id="IPR003661">
    <property type="entry name" value="HisK_dim/P_dom"/>
</dbReference>
<accession>A0A679I4U9</accession>
<keyword evidence="3 14" id="KW-1003">Cell membrane</keyword>
<evidence type="ECO:0000256" key="1">
    <source>
        <dbReference type="ARBA" id="ARBA00000085"/>
    </source>
</evidence>
<feature type="transmembrane region" description="Helical" evidence="14">
    <location>
        <begin position="12"/>
        <end position="31"/>
    </location>
</feature>
<dbReference type="InterPro" id="IPR036097">
    <property type="entry name" value="HisK_dim/P_sf"/>
</dbReference>
<keyword evidence="7 14" id="KW-0812">Transmembrane</keyword>
<evidence type="ECO:0000256" key="12">
    <source>
        <dbReference type="ARBA" id="ARBA00023012"/>
    </source>
</evidence>
<keyword evidence="11 14" id="KW-1133">Transmembrane helix</keyword>
<dbReference type="InterPro" id="IPR003594">
    <property type="entry name" value="HATPase_dom"/>
</dbReference>
<dbReference type="FunFam" id="3.30.565.10:FF:000006">
    <property type="entry name" value="Sensor histidine kinase WalK"/>
    <property type="match status" value="1"/>
</dbReference>
<dbReference type="Gene3D" id="6.10.340.10">
    <property type="match status" value="1"/>
</dbReference>
<keyword evidence="12 14" id="KW-0902">Two-component regulatory system</keyword>
<dbReference type="GO" id="GO:0000155">
    <property type="term" value="F:phosphorelay sensor kinase activity"/>
    <property type="evidence" value="ECO:0007669"/>
    <property type="project" value="InterPro"/>
</dbReference>
<dbReference type="OrthoDB" id="9786919at2"/>
<sequence>MKKTLSLTSRLTLLFGLILTCVLAALGFYILGAMRSHFVEQDQGVLKNHAEEIREILEHTGNYPITPAVKDRLDHTMSRHDIDFEIIGKRGEVLYRNEARAIPEATIREMVGHDHTDSVEWHTGTNHFRSMLLDGEQFDVIVSVSTGHHEEFLESFGKRLLGVLSLIFLITWGLSWFAVRKGLAPLKMIKDRAASVTLSNLNKVIPVEQVPVELVPLVAELNNMMSRLEESFRRLVAFSSDLAHEMRTPVSNLLTQIQVVLAQNRDAEDYRDVLASSSEECERLSRMISEMLFLAKAENGSILPSVERVDLSEQVGNILEYFEALADSKGITLTSTGNANLECDRSMLRRALSNLVSNAIRYGAPNSVIETSIDSGHSWIDVSVRNRGQVISEEHLSHIFDRFYRANAARSHEEHDGLGLGLAITRAIMSAHGGLVAVESRNGYTTFTLRFPSEQPRI</sequence>
<dbReference type="CDD" id="cd00075">
    <property type="entry name" value="HATPase"/>
    <property type="match status" value="1"/>
</dbReference>
<evidence type="ECO:0000256" key="3">
    <source>
        <dbReference type="ARBA" id="ARBA00022475"/>
    </source>
</evidence>
<feature type="transmembrane region" description="Helical" evidence="14">
    <location>
        <begin position="160"/>
        <end position="179"/>
    </location>
</feature>
<dbReference type="Pfam" id="PF21085">
    <property type="entry name" value="CusS"/>
    <property type="match status" value="1"/>
</dbReference>
<evidence type="ECO:0000256" key="14">
    <source>
        <dbReference type="RuleBase" id="RU364088"/>
    </source>
</evidence>
<keyword evidence="16" id="KW-1185">Reference proteome</keyword>
<dbReference type="Proteomes" id="UP000463961">
    <property type="component" value="Chromosome"/>
</dbReference>
<dbReference type="AlphaFoldDB" id="A0A679I4U9"/>
<comment type="function">
    <text evidence="14">Member of a two-component regulatory system.</text>
</comment>
<dbReference type="RefSeq" id="WP_162050189.1">
    <property type="nucleotide sequence ID" value="NZ_AP019011.1"/>
</dbReference>
<evidence type="ECO:0000256" key="13">
    <source>
        <dbReference type="ARBA" id="ARBA00023136"/>
    </source>
</evidence>
<dbReference type="PROSITE" id="PS50109">
    <property type="entry name" value="HIS_KIN"/>
    <property type="match status" value="1"/>
</dbReference>
<evidence type="ECO:0000256" key="5">
    <source>
        <dbReference type="ARBA" id="ARBA00022553"/>
    </source>
</evidence>
<dbReference type="GO" id="GO:0005524">
    <property type="term" value="F:ATP binding"/>
    <property type="evidence" value="ECO:0007669"/>
    <property type="project" value="UniProtKB-KW"/>
</dbReference>
<dbReference type="GO" id="GO:0005886">
    <property type="term" value="C:plasma membrane"/>
    <property type="evidence" value="ECO:0007669"/>
    <property type="project" value="UniProtKB-SubCell"/>
</dbReference>
<reference evidence="16" key="1">
    <citation type="submission" date="2020-01" db="EMBL/GenBank/DDBJ databases">
        <title>Phosphoaccumulans saitamaens gen. nov., sp. nov., a polyphosphate accumulating bacterium isolated from surface river water.</title>
        <authorList>
            <person name="Watanabe K."/>
            <person name="Suda W."/>
        </authorList>
    </citation>
    <scope>NUCLEOTIDE SEQUENCE [LARGE SCALE GENOMIC DNA]</scope>
    <source>
        <strain evidence="16">ICHIAU1</strain>
    </source>
</reference>
<keyword evidence="9 14" id="KW-0418">Kinase</keyword>
<dbReference type="Pfam" id="PF00512">
    <property type="entry name" value="HisKA"/>
    <property type="match status" value="1"/>
</dbReference>
<dbReference type="CDD" id="cd00082">
    <property type="entry name" value="HisKA"/>
    <property type="match status" value="1"/>
</dbReference>
<gene>
    <name evidence="15" type="primary">cusS</name>
    <name evidence="15" type="ORF">ICHIAU1_13430</name>
</gene>
<dbReference type="SUPFAM" id="SSF47384">
    <property type="entry name" value="Homodimeric domain of signal transducing histidine kinase"/>
    <property type="match status" value="1"/>
</dbReference>
<dbReference type="InterPro" id="IPR006290">
    <property type="entry name" value="CztS_silS_copS"/>
</dbReference>
<evidence type="ECO:0000256" key="4">
    <source>
        <dbReference type="ARBA" id="ARBA00022519"/>
    </source>
</evidence>
<evidence type="ECO:0000256" key="7">
    <source>
        <dbReference type="ARBA" id="ARBA00022692"/>
    </source>
</evidence>
<dbReference type="PRINTS" id="PR00344">
    <property type="entry name" value="BCTRLSENSOR"/>
</dbReference>
<evidence type="ECO:0000256" key="10">
    <source>
        <dbReference type="ARBA" id="ARBA00022840"/>
    </source>
</evidence>
<evidence type="ECO:0000256" key="6">
    <source>
        <dbReference type="ARBA" id="ARBA00022679"/>
    </source>
</evidence>
<evidence type="ECO:0000256" key="8">
    <source>
        <dbReference type="ARBA" id="ARBA00022741"/>
    </source>
</evidence>
<proteinExistence type="predicted"/>
<keyword evidence="8 14" id="KW-0547">Nucleotide-binding</keyword>
<protein>
    <recommendedName>
        <fullName evidence="14">Sensor protein</fullName>
        <ecNumber evidence="14">2.7.13.3</ecNumber>
    </recommendedName>
</protein>
<organism evidence="15 16">
    <name type="scientific">Fluviibacter phosphoraccumulans</name>
    <dbReference type="NCBI Taxonomy" id="1751046"/>
    <lineage>
        <taxon>Bacteria</taxon>
        <taxon>Pseudomonadati</taxon>
        <taxon>Pseudomonadota</taxon>
        <taxon>Betaproteobacteria</taxon>
        <taxon>Rhodocyclales</taxon>
        <taxon>Fluviibacteraceae</taxon>
        <taxon>Fluviibacter</taxon>
    </lineage>
</organism>
<dbReference type="PANTHER" id="PTHR45436:SF15">
    <property type="entry name" value="SENSOR HISTIDINE KINASE CUSS"/>
    <property type="match status" value="1"/>
</dbReference>
<keyword evidence="10 14" id="KW-0067">ATP-binding</keyword>
<dbReference type="PANTHER" id="PTHR45436">
    <property type="entry name" value="SENSOR HISTIDINE KINASE YKOH"/>
    <property type="match status" value="1"/>
</dbReference>
<dbReference type="InterPro" id="IPR003660">
    <property type="entry name" value="HAMP_dom"/>
</dbReference>
<dbReference type="InterPro" id="IPR005467">
    <property type="entry name" value="His_kinase_dom"/>
</dbReference>
<dbReference type="InterPro" id="IPR036890">
    <property type="entry name" value="HATPase_C_sf"/>
</dbReference>
<dbReference type="InterPro" id="IPR004358">
    <property type="entry name" value="Sig_transdc_His_kin-like_C"/>
</dbReference>
<evidence type="ECO:0000313" key="15">
    <source>
        <dbReference type="EMBL" id="BBU69060.1"/>
    </source>
</evidence>
<keyword evidence="6 14" id="KW-0808">Transferase</keyword>
<evidence type="ECO:0000256" key="2">
    <source>
        <dbReference type="ARBA" id="ARBA00004429"/>
    </source>
</evidence>